<sequence>LTDTDGSENLAILIEDVPEGSALSAGVDNGDGTWSLQPGELEGLEFIPSADFNGDVTLTVNATSTDVDTGTTATATQDVTI</sequence>
<evidence type="ECO:0008006" key="3">
    <source>
        <dbReference type="Google" id="ProtNLM"/>
    </source>
</evidence>
<reference evidence="1 2" key="1">
    <citation type="submission" date="2020-04" db="EMBL/GenBank/DDBJ databases">
        <title>Whole-genome sequencing of Vibrio spp. from China reveals different genetic environments of blaCTX-M-14 among diverse lineages.</title>
        <authorList>
            <person name="Zheng Z."/>
            <person name="Ye L."/>
            <person name="Chen S."/>
        </authorList>
    </citation>
    <scope>NUCLEOTIDE SEQUENCE [LARGE SCALE GENOMIC DNA]</scope>
    <source>
        <strain evidence="1 2">Vb0574</strain>
    </source>
</reference>
<evidence type="ECO:0000313" key="2">
    <source>
        <dbReference type="Proteomes" id="UP000555836"/>
    </source>
</evidence>
<feature type="non-terminal residue" evidence="1">
    <location>
        <position position="1"/>
    </location>
</feature>
<name>A0A7Y0S2V8_VIBPH</name>
<gene>
    <name evidence="1" type="ORF">HKB21_07120</name>
</gene>
<dbReference type="Proteomes" id="UP000555836">
    <property type="component" value="Unassembled WGS sequence"/>
</dbReference>
<proteinExistence type="predicted"/>
<feature type="non-terminal residue" evidence="1">
    <location>
        <position position="81"/>
    </location>
</feature>
<evidence type="ECO:0000313" key="1">
    <source>
        <dbReference type="EMBL" id="NMU25387.1"/>
    </source>
</evidence>
<dbReference type="AlphaFoldDB" id="A0A7Y0S2V8"/>
<comment type="caution">
    <text evidence="1">The sequence shown here is derived from an EMBL/GenBank/DDBJ whole genome shotgun (WGS) entry which is preliminary data.</text>
</comment>
<protein>
    <recommendedName>
        <fullName evidence="3">Bacterial Ig-like domain-containing protein</fullName>
    </recommendedName>
</protein>
<organism evidence="1 2">
    <name type="scientific">Vibrio parahaemolyticus</name>
    <dbReference type="NCBI Taxonomy" id="670"/>
    <lineage>
        <taxon>Bacteria</taxon>
        <taxon>Pseudomonadati</taxon>
        <taxon>Pseudomonadota</taxon>
        <taxon>Gammaproteobacteria</taxon>
        <taxon>Vibrionales</taxon>
        <taxon>Vibrionaceae</taxon>
        <taxon>Vibrio</taxon>
    </lineage>
</organism>
<accession>A0A7Y0S2V8</accession>
<dbReference type="EMBL" id="JABCLD010001059">
    <property type="protein sequence ID" value="NMU25387.1"/>
    <property type="molecule type" value="Genomic_DNA"/>
</dbReference>